<dbReference type="EMBL" id="KN832885">
    <property type="protein sequence ID" value="KIM96121.1"/>
    <property type="molecule type" value="Genomic_DNA"/>
</dbReference>
<dbReference type="InterPro" id="IPR002018">
    <property type="entry name" value="CarbesteraseB"/>
</dbReference>
<reference evidence="6" key="2">
    <citation type="submission" date="2015-01" db="EMBL/GenBank/DDBJ databases">
        <title>Evolutionary Origins and Diversification of the Mycorrhizal Mutualists.</title>
        <authorList>
            <consortium name="DOE Joint Genome Institute"/>
            <consortium name="Mycorrhizal Genomics Consortium"/>
            <person name="Kohler A."/>
            <person name="Kuo A."/>
            <person name="Nagy L.G."/>
            <person name="Floudas D."/>
            <person name="Copeland A."/>
            <person name="Barry K.W."/>
            <person name="Cichocki N."/>
            <person name="Veneault-Fourrey C."/>
            <person name="LaButti K."/>
            <person name="Lindquist E.A."/>
            <person name="Lipzen A."/>
            <person name="Lundell T."/>
            <person name="Morin E."/>
            <person name="Murat C."/>
            <person name="Riley R."/>
            <person name="Ohm R."/>
            <person name="Sun H."/>
            <person name="Tunlid A."/>
            <person name="Henrissat B."/>
            <person name="Grigoriev I.V."/>
            <person name="Hibbett D.S."/>
            <person name="Martin F."/>
        </authorList>
    </citation>
    <scope>NUCLEOTIDE SEQUENCE [LARGE SCALE GENOMIC DNA]</scope>
    <source>
        <strain evidence="6">Zn</strain>
    </source>
</reference>
<accession>A0A0C3H0X3</accession>
<feature type="domain" description="Carboxylesterase type B" evidence="4">
    <location>
        <begin position="31"/>
        <end position="503"/>
    </location>
</feature>
<dbReference type="PROSITE" id="PS00122">
    <property type="entry name" value="CARBOXYLESTERASE_B_1"/>
    <property type="match status" value="1"/>
</dbReference>
<evidence type="ECO:0000256" key="3">
    <source>
        <dbReference type="RuleBase" id="RU361235"/>
    </source>
</evidence>
<gene>
    <name evidence="5" type="ORF">OIDMADRAFT_33504</name>
</gene>
<protein>
    <recommendedName>
        <fullName evidence="3">Carboxylic ester hydrolase</fullName>
        <ecNumber evidence="3">3.1.1.-</ecNumber>
    </recommendedName>
</protein>
<keyword evidence="3" id="KW-0732">Signal</keyword>
<dbReference type="InParanoid" id="A0A0C3H0X3"/>
<evidence type="ECO:0000256" key="1">
    <source>
        <dbReference type="ARBA" id="ARBA00005964"/>
    </source>
</evidence>
<dbReference type="Gene3D" id="3.40.50.1820">
    <property type="entry name" value="alpha/beta hydrolase"/>
    <property type="match status" value="1"/>
</dbReference>
<dbReference type="PANTHER" id="PTHR43918">
    <property type="entry name" value="ACETYLCHOLINESTERASE"/>
    <property type="match status" value="1"/>
</dbReference>
<dbReference type="STRING" id="913774.A0A0C3H0X3"/>
<keyword evidence="6" id="KW-1185">Reference proteome</keyword>
<dbReference type="InterPro" id="IPR029058">
    <property type="entry name" value="AB_hydrolase_fold"/>
</dbReference>
<name>A0A0C3H0X3_OIDMZ</name>
<sequence>MNARTLSWISLALWPALHNAVSSASPLGSTVLLADGAIFGNDRDSSGILSFKGIPYATPPVGALRWTPPQPPAPWIGTLNATQFGFSCWSNIAGFGVVASATPDDEDCLTMNVWTGATDSSERRPVMFWIYGGGFQFGSAGDPTYNGTTMAGEGVIVVNFNYRLGVFGFLGLDELDQEGIPSGDYGLQDMLLALRWVKSNIAAFGGDPDSVTIFGESAGAHAVGLLMSSPIAKKEQLFHKAIMESGAWWDRSHGPLTTYDEARQYGANFKKKLNVTSVAELRAISAQDINNAQPFSLNHDPGVTNFSPSVDGYVIPIVPGRAFHNGLQMKIPLLAGFNSNEQYVFQGNELPHNTSKEFKSAAEILFGDRMPEFLSLYPDNISAFLNASSGALIGDLYIREQTWEAAYTHRKTTNMPVFAYYYTYASMYEPIPSHTAEMPFVFGNLVNNPVIGSVVPPDPQDVTFSKEVMGYWVNFAKNGNPNSASSATWPKYGTGGADYMELGVVLQPYQPQFLAQYHFIASFRDDGVLPLSWRNLSSIGV</sequence>
<reference evidence="5 6" key="1">
    <citation type="submission" date="2014-04" db="EMBL/GenBank/DDBJ databases">
        <authorList>
            <consortium name="DOE Joint Genome Institute"/>
            <person name="Kuo A."/>
            <person name="Martino E."/>
            <person name="Perotto S."/>
            <person name="Kohler A."/>
            <person name="Nagy L.G."/>
            <person name="Floudas D."/>
            <person name="Copeland A."/>
            <person name="Barry K.W."/>
            <person name="Cichocki N."/>
            <person name="Veneault-Fourrey C."/>
            <person name="LaButti K."/>
            <person name="Lindquist E.A."/>
            <person name="Lipzen A."/>
            <person name="Lundell T."/>
            <person name="Morin E."/>
            <person name="Murat C."/>
            <person name="Sun H."/>
            <person name="Tunlid A."/>
            <person name="Henrissat B."/>
            <person name="Grigoriev I.V."/>
            <person name="Hibbett D.S."/>
            <person name="Martin F."/>
            <person name="Nordberg H.P."/>
            <person name="Cantor M.N."/>
            <person name="Hua S.X."/>
        </authorList>
    </citation>
    <scope>NUCLEOTIDE SEQUENCE [LARGE SCALE GENOMIC DNA]</scope>
    <source>
        <strain evidence="5 6">Zn</strain>
    </source>
</reference>
<keyword evidence="2 3" id="KW-0378">Hydrolase</keyword>
<dbReference type="Pfam" id="PF00135">
    <property type="entry name" value="COesterase"/>
    <property type="match status" value="1"/>
</dbReference>
<feature type="chain" id="PRO_5005111077" description="Carboxylic ester hydrolase" evidence="3">
    <location>
        <begin position="25"/>
        <end position="541"/>
    </location>
</feature>
<dbReference type="InterPro" id="IPR019826">
    <property type="entry name" value="Carboxylesterase_B_AS"/>
</dbReference>
<evidence type="ECO:0000259" key="4">
    <source>
        <dbReference type="Pfam" id="PF00135"/>
    </source>
</evidence>
<dbReference type="InterPro" id="IPR050654">
    <property type="entry name" value="AChE-related_enzymes"/>
</dbReference>
<dbReference type="GO" id="GO:0052689">
    <property type="term" value="F:carboxylic ester hydrolase activity"/>
    <property type="evidence" value="ECO:0007669"/>
    <property type="project" value="TreeGrafter"/>
</dbReference>
<dbReference type="SUPFAM" id="SSF53474">
    <property type="entry name" value="alpha/beta-Hydrolases"/>
    <property type="match status" value="1"/>
</dbReference>
<dbReference type="ESTHER" id="9pezi-a0a0c3h0x3">
    <property type="family name" value="Fungal_carboxylesterase_lipase"/>
</dbReference>
<organism evidence="5 6">
    <name type="scientific">Oidiodendron maius (strain Zn)</name>
    <dbReference type="NCBI Taxonomy" id="913774"/>
    <lineage>
        <taxon>Eukaryota</taxon>
        <taxon>Fungi</taxon>
        <taxon>Dikarya</taxon>
        <taxon>Ascomycota</taxon>
        <taxon>Pezizomycotina</taxon>
        <taxon>Leotiomycetes</taxon>
        <taxon>Leotiomycetes incertae sedis</taxon>
        <taxon>Myxotrichaceae</taxon>
        <taxon>Oidiodendron</taxon>
    </lineage>
</organism>
<evidence type="ECO:0000313" key="6">
    <source>
        <dbReference type="Proteomes" id="UP000054321"/>
    </source>
</evidence>
<comment type="similarity">
    <text evidence="1 3">Belongs to the type-B carboxylesterase/lipase family.</text>
</comment>
<dbReference type="OrthoDB" id="408631at2759"/>
<evidence type="ECO:0000313" key="5">
    <source>
        <dbReference type="EMBL" id="KIM96121.1"/>
    </source>
</evidence>
<proteinExistence type="inferred from homology"/>
<dbReference type="Proteomes" id="UP000054321">
    <property type="component" value="Unassembled WGS sequence"/>
</dbReference>
<dbReference type="EC" id="3.1.1.-" evidence="3"/>
<dbReference type="HOGENOM" id="CLU_006586_16_4_1"/>
<dbReference type="PANTHER" id="PTHR43918:SF4">
    <property type="entry name" value="CARBOXYLIC ESTER HYDROLASE"/>
    <property type="match status" value="1"/>
</dbReference>
<feature type="signal peptide" evidence="3">
    <location>
        <begin position="1"/>
        <end position="24"/>
    </location>
</feature>
<evidence type="ECO:0000256" key="2">
    <source>
        <dbReference type="ARBA" id="ARBA00022801"/>
    </source>
</evidence>
<dbReference type="AlphaFoldDB" id="A0A0C3H0X3"/>